<evidence type="ECO:0000256" key="4">
    <source>
        <dbReference type="RuleBase" id="RU364035"/>
    </source>
</evidence>
<dbReference type="GO" id="GO:0016973">
    <property type="term" value="P:poly(A)+ mRNA export from nucleus"/>
    <property type="evidence" value="ECO:0007669"/>
    <property type="project" value="TreeGrafter"/>
</dbReference>
<organism evidence="5 6">
    <name type="scientific">Triparma strigata</name>
    <dbReference type="NCBI Taxonomy" id="1606541"/>
    <lineage>
        <taxon>Eukaryota</taxon>
        <taxon>Sar</taxon>
        <taxon>Stramenopiles</taxon>
        <taxon>Ochrophyta</taxon>
        <taxon>Bolidophyceae</taxon>
        <taxon>Parmales</taxon>
        <taxon>Triparmaceae</taxon>
        <taxon>Triparma</taxon>
    </lineage>
</organism>
<keyword evidence="4" id="KW-0813">Transport</keyword>
<keyword evidence="4" id="KW-0906">Nuclear pore complex</keyword>
<reference evidence="6" key="1">
    <citation type="journal article" date="2023" name="Commun. Biol.">
        <title>Genome analysis of Parmales, the sister group of diatoms, reveals the evolutionary specialization of diatoms from phago-mixotrophs to photoautotrophs.</title>
        <authorList>
            <person name="Ban H."/>
            <person name="Sato S."/>
            <person name="Yoshikawa S."/>
            <person name="Yamada K."/>
            <person name="Nakamura Y."/>
            <person name="Ichinomiya M."/>
            <person name="Sato N."/>
            <person name="Blanc-Mathieu R."/>
            <person name="Endo H."/>
            <person name="Kuwata A."/>
            <person name="Ogata H."/>
        </authorList>
    </citation>
    <scope>NUCLEOTIDE SEQUENCE [LARGE SCALE GENOMIC DNA]</scope>
    <source>
        <strain evidence="6">NIES 3701</strain>
    </source>
</reference>
<name>A0A9W7ESK9_9STRA</name>
<comment type="caution">
    <text evidence="5">The sequence shown here is derived from an EMBL/GenBank/DDBJ whole genome shotgun (WGS) entry which is preliminary data.</text>
</comment>
<sequence length="762" mass="83219">MSFSSLLASSQNHLTPDTNNSLTYTLSELSSLPSTSAQFDVDGAYRLLSTGGFDAGKFEEGIAEMDVGERTAQTQNLETFLEARHSAFINLSLKRSQELSAAMASNLTKASRASSWSAEKKRLQTSLLGSRTYQPPPSSPSHTLVVPSTPGLHASTWSANQSFPPLTPSTSTLSQTTLGATPANKVLWGASRTLDSHAHLHYRHTILNETSTPPDTCPGYLDLLSILETVSPNDLATTSLTWLAEQQRSIFQTFVSQKVTSSSTPITSTDFQEYTTSHNITSWHKVWLALRSSLIPQALTTISTITPPSPVLLTRLKTGSGKIGYGTGDIYRTLIGKLLDFENIQGDSPGISNTEDYIFARLHRLTRGGTVRAKKEDLEGLKEEVLSWGVKYFGNVWSFGLPLFCAGGFEEGISAIKESDEKGNVRAVSLAIVAGRRGLVSREFYEEVVVMYCRSIEGGSPRIAMEYLGEVGRERRKEHVKKLILSTRAYAELAGVVGDDGERVGNEGESTPIDLLFGQGEVRDILRECGDALGREGGGGTDAAELYAMAGEYGRVIEVVNKELAVRVDSFKNGVEDPQRNYWKIAAYNFAEKHLNQGRTHVIERLEREDNLKAGSTFQLLMNLTAFFDKFMEGKFGESWTVLDSLGLLPRTAGEVSNCVDNFFSLDKVARDCMGRVVVAGMECLFNLHASLKQDKSQAAGLTQQGSAGGQSLAQQANIDHDKAMRDIRDRGRLIVTFAGLLHGSLGGEVAKLIARMEAYMM</sequence>
<dbReference type="InterPro" id="IPR007231">
    <property type="entry name" value="Nucleoporin_int_Nup93/Nic96"/>
</dbReference>
<dbReference type="GO" id="GO:0005643">
    <property type="term" value="C:nuclear pore"/>
    <property type="evidence" value="ECO:0007669"/>
    <property type="project" value="UniProtKB-SubCell"/>
</dbReference>
<evidence type="ECO:0000256" key="1">
    <source>
        <dbReference type="ARBA" id="ARBA00004259"/>
    </source>
</evidence>
<proteinExistence type="inferred from homology"/>
<dbReference type="PANTHER" id="PTHR11225:SF4">
    <property type="entry name" value="NUCLEAR PORE COMPLEX PROTEIN NUP93"/>
    <property type="match status" value="1"/>
</dbReference>
<gene>
    <name evidence="5" type="ORF">TrST_g13964</name>
</gene>
<accession>A0A9W7ESK9</accession>
<keyword evidence="3 4" id="KW-0539">Nucleus</keyword>
<evidence type="ECO:0000313" key="5">
    <source>
        <dbReference type="EMBL" id="GMH88348.1"/>
    </source>
</evidence>
<comment type="similarity">
    <text evidence="2 4">Belongs to the nucleoporin interacting component (NIC) family.</text>
</comment>
<keyword evidence="4" id="KW-0472">Membrane</keyword>
<evidence type="ECO:0000313" key="6">
    <source>
        <dbReference type="Proteomes" id="UP001165085"/>
    </source>
</evidence>
<comment type="subcellular location">
    <subcellularLocation>
        <location evidence="1">Nucleus envelope</location>
    </subcellularLocation>
    <subcellularLocation>
        <location evidence="4">Nucleus</location>
        <location evidence="4">Nuclear pore complex</location>
    </subcellularLocation>
</comment>
<evidence type="ECO:0000256" key="3">
    <source>
        <dbReference type="ARBA" id="ARBA00023242"/>
    </source>
</evidence>
<evidence type="ECO:0000256" key="2">
    <source>
        <dbReference type="ARBA" id="ARBA00010186"/>
    </source>
</evidence>
<dbReference type="OrthoDB" id="1918363at2759"/>
<dbReference type="GO" id="GO:0017056">
    <property type="term" value="F:structural constituent of nuclear pore"/>
    <property type="evidence" value="ECO:0007669"/>
    <property type="project" value="InterPro"/>
</dbReference>
<dbReference type="PANTHER" id="PTHR11225">
    <property type="entry name" value="NUCLEAR PORE COMPLEX PROTEIN NUP93 NUCLEOPORIN NUP93 DEAD EYE PROTEIN"/>
    <property type="match status" value="1"/>
</dbReference>
<keyword evidence="6" id="KW-1185">Reference proteome</keyword>
<dbReference type="EMBL" id="BRXY01000342">
    <property type="protein sequence ID" value="GMH88348.1"/>
    <property type="molecule type" value="Genomic_DNA"/>
</dbReference>
<keyword evidence="4" id="KW-0509">mRNA transport</keyword>
<protein>
    <recommendedName>
        <fullName evidence="4">Nuclear pore protein</fullName>
    </recommendedName>
</protein>
<dbReference type="Proteomes" id="UP001165085">
    <property type="component" value="Unassembled WGS sequence"/>
</dbReference>
<dbReference type="AlphaFoldDB" id="A0A9W7ESK9"/>
<keyword evidence="4" id="KW-0811">Translocation</keyword>
<keyword evidence="4" id="KW-0653">Protein transport</keyword>
<dbReference type="GO" id="GO:0006606">
    <property type="term" value="P:protein import into nucleus"/>
    <property type="evidence" value="ECO:0007669"/>
    <property type="project" value="TreeGrafter"/>
</dbReference>
<dbReference type="Pfam" id="PF04097">
    <property type="entry name" value="Nic96"/>
    <property type="match status" value="1"/>
</dbReference>